<accession>A0ABP1S890</accession>
<dbReference type="PROSITE" id="PS00028">
    <property type="entry name" value="ZINC_FINGER_C2H2_1"/>
    <property type="match status" value="4"/>
</dbReference>
<dbReference type="SUPFAM" id="SSF57667">
    <property type="entry name" value="beta-beta-alpha zinc fingers"/>
    <property type="match status" value="1"/>
</dbReference>
<feature type="region of interest" description="Disordered" evidence="8">
    <location>
        <begin position="548"/>
        <end position="668"/>
    </location>
</feature>
<feature type="domain" description="C2H2-type" evidence="9">
    <location>
        <begin position="889"/>
        <end position="917"/>
    </location>
</feature>
<evidence type="ECO:0000256" key="6">
    <source>
        <dbReference type="ARBA" id="ARBA00023242"/>
    </source>
</evidence>
<keyword evidence="11" id="KW-1185">Reference proteome</keyword>
<proteinExistence type="predicted"/>
<gene>
    <name evidence="10" type="ORF">ODALV1_LOCUS30789</name>
</gene>
<feature type="compositionally biased region" description="Acidic residues" evidence="8">
    <location>
        <begin position="14"/>
        <end position="28"/>
    </location>
</feature>
<feature type="compositionally biased region" description="Basic and acidic residues" evidence="8">
    <location>
        <begin position="1"/>
        <end position="13"/>
    </location>
</feature>
<dbReference type="InterPro" id="IPR036236">
    <property type="entry name" value="Znf_C2H2_sf"/>
</dbReference>
<sequence>MGEVVRREVKVEPPEAEDFEESGDDEEGVVVKEEPLEEYTTYVSIIVKDNENGDEGYEDDEELERDRPSRVAQRTAPSRRTRSSQHLFPPLSPPIGTSSEERPTFQKRNQHLKKKPDTLSSFFSKLDSKVRLVIREALALQKDPRAYHRFYHVINSCVQDGVKQGLVQEGEEVDQLWVKYDKFASSEFENANGQVPPDAEEILKNRTWAKPTRGKNMRKTLAYGSSRKKGRESVFKKHWSYAFELIIACDERGTTVKEDLGCRRKFYHTVKEICLRKQAFLNSVWTALLTLKKDEIQGFIEGGGGDGAVLPLAHVPHLPVELRNEVEVPSQLEAVKIDPGVSNEDNLEVKTYKTKLLKRLQKTFKRKVPVVKVSKKKLKAKPIKPIQTPEEIAFQRNMNNFLWRSARRARMSPEEWDKMNKKILARKRMLNAVLTPDKIQARLERHKKWRNNLTGDRKNRFRQSVYNSIKRCNQKLKETNPEKFKERYERLKSYQRERIANETPEQRQKRLLRYKQYQARRRARAEMEQDGVAPEEIQRRLEELKKELEEREANKPLETHQYKPRINGRKSKKLMELRSTQQQSAIAPVEEAIPPPPEVEPTPSPLPPSELYYQPSTHLNLDRNAPMYQDDGYDDHGDQDHNYDDDDDDYYEPPITQYEQNDGGANTSIDLKTEFISPFQASTSVPTFQASTSTPPFQASTSVPTFQASTSIPNVSDINPPTPPITATQNVKVLETEPLPSSSSTTSELPVPVKKKSGYDPTALIVCEECGKSVARQSMKAHKKNYHNPDETTYKCPKCDAAYKNSKGLWLHYNNFHEEENISASISSTSFIHKTTPSRVPTGLGSMNLKQQASRSRDIPSPCDQCGKQFKQRATLDDHIRRVHMGLGFFCEICAKEEQTGTKLWRHKKEKHGVDEPPPVQTVICEYCGEYVLRSYEQHVRRQHQDKYDEYLDAIGSVKKPSVANASPKLLMVKCPKCSKEIMHSSLKRHLKSVHKLAPNNFACQQCGTNFVEKFRLTDHVRSVHTLYFFEKKIEAMKLIKSIKDDPTKPVFICSICEKKIDCKIDMGGHLLANHYDIYEQMRKADASVWKCEECSATFSCESLFSSHLLQEHPHKIYFCGSLSCLKLFPDVESLTLHRKAQPYCSGYVEKRGNKKRIRKRWKKKVIVSDTEVSKMKEQKQALIKSEPKSNAEDSDDEMSWKNVKIDSDAGQRKSTRKRKSTTTTTTTSKKRVSRKRDAKLDKVVKIVVMRLTQAEILAYTIK</sequence>
<dbReference type="SMART" id="SM00355">
    <property type="entry name" value="ZnF_C2H2"/>
    <property type="match status" value="9"/>
</dbReference>
<feature type="compositionally biased region" description="Acidic residues" evidence="8">
    <location>
        <begin position="52"/>
        <end position="63"/>
    </location>
</feature>
<dbReference type="Proteomes" id="UP001642540">
    <property type="component" value="Unassembled WGS sequence"/>
</dbReference>
<dbReference type="InterPro" id="IPR013087">
    <property type="entry name" value="Znf_C2H2_type"/>
</dbReference>
<feature type="compositionally biased region" description="Polar residues" evidence="8">
    <location>
        <begin position="657"/>
        <end position="668"/>
    </location>
</feature>
<reference evidence="10 11" key="1">
    <citation type="submission" date="2024-08" db="EMBL/GenBank/DDBJ databases">
        <authorList>
            <person name="Cucini C."/>
            <person name="Frati F."/>
        </authorList>
    </citation>
    <scope>NUCLEOTIDE SEQUENCE [LARGE SCALE GENOMIC DNA]</scope>
</reference>
<feature type="compositionally biased region" description="Basic and acidic residues" evidence="8">
    <location>
        <begin position="548"/>
        <end position="561"/>
    </location>
</feature>
<feature type="domain" description="C2H2-type" evidence="9">
    <location>
        <begin position="861"/>
        <end position="886"/>
    </location>
</feature>
<dbReference type="EMBL" id="CAXLJM020000164">
    <property type="protein sequence ID" value="CAL8146358.1"/>
    <property type="molecule type" value="Genomic_DNA"/>
</dbReference>
<comment type="subcellular location">
    <subcellularLocation>
        <location evidence="1">Nucleus</location>
    </subcellularLocation>
</comment>
<dbReference type="PANTHER" id="PTHR24376">
    <property type="entry name" value="ZINC FINGER PROTEIN"/>
    <property type="match status" value="1"/>
</dbReference>
<evidence type="ECO:0000256" key="1">
    <source>
        <dbReference type="ARBA" id="ARBA00004123"/>
    </source>
</evidence>
<evidence type="ECO:0000256" key="3">
    <source>
        <dbReference type="ARBA" id="ARBA00022737"/>
    </source>
</evidence>
<name>A0ABP1S890_9HEXA</name>
<keyword evidence="6" id="KW-0539">Nucleus</keyword>
<feature type="compositionally biased region" description="Pro residues" evidence="8">
    <location>
        <begin position="593"/>
        <end position="608"/>
    </location>
</feature>
<feature type="domain" description="C2H2-type" evidence="9">
    <location>
        <begin position="794"/>
        <end position="822"/>
    </location>
</feature>
<feature type="region of interest" description="Disordered" evidence="8">
    <location>
        <begin position="1"/>
        <end position="113"/>
    </location>
</feature>
<keyword evidence="3" id="KW-0677">Repeat</keyword>
<keyword evidence="4 7" id="KW-0863">Zinc-finger</keyword>
<evidence type="ECO:0000256" key="5">
    <source>
        <dbReference type="ARBA" id="ARBA00022833"/>
    </source>
</evidence>
<dbReference type="Pfam" id="PF00096">
    <property type="entry name" value="zf-C2H2"/>
    <property type="match status" value="2"/>
</dbReference>
<evidence type="ECO:0000313" key="11">
    <source>
        <dbReference type="Proteomes" id="UP001642540"/>
    </source>
</evidence>
<feature type="domain" description="C2H2-type" evidence="9">
    <location>
        <begin position="1002"/>
        <end position="1026"/>
    </location>
</feature>
<feature type="region of interest" description="Disordered" evidence="8">
    <location>
        <begin position="1178"/>
        <end position="1237"/>
    </location>
</feature>
<evidence type="ECO:0000313" key="10">
    <source>
        <dbReference type="EMBL" id="CAL8146358.1"/>
    </source>
</evidence>
<evidence type="ECO:0000256" key="8">
    <source>
        <dbReference type="SAM" id="MobiDB-lite"/>
    </source>
</evidence>
<protein>
    <recommendedName>
        <fullName evidence="9">C2H2-type domain-containing protein</fullName>
    </recommendedName>
</protein>
<keyword evidence="2" id="KW-0479">Metal-binding</keyword>
<keyword evidence="5" id="KW-0862">Zinc</keyword>
<evidence type="ECO:0000256" key="4">
    <source>
        <dbReference type="ARBA" id="ARBA00022771"/>
    </source>
</evidence>
<feature type="compositionally biased region" description="Basic and acidic residues" evidence="8">
    <location>
        <begin position="1178"/>
        <end position="1192"/>
    </location>
</feature>
<comment type="caution">
    <text evidence="10">The sequence shown here is derived from an EMBL/GenBank/DDBJ whole genome shotgun (WGS) entry which is preliminary data.</text>
</comment>
<feature type="region of interest" description="Disordered" evidence="8">
    <location>
        <begin position="686"/>
        <end position="705"/>
    </location>
</feature>
<evidence type="ECO:0000256" key="2">
    <source>
        <dbReference type="ARBA" id="ARBA00022723"/>
    </source>
</evidence>
<evidence type="ECO:0000259" key="9">
    <source>
        <dbReference type="PROSITE" id="PS50157"/>
    </source>
</evidence>
<dbReference type="Gene3D" id="3.30.160.60">
    <property type="entry name" value="Classic Zinc Finger"/>
    <property type="match status" value="3"/>
</dbReference>
<dbReference type="PANTHER" id="PTHR24376:SF235">
    <property type="entry name" value="C2H2-TYPE DOMAIN-CONTAINING PROTEIN"/>
    <property type="match status" value="1"/>
</dbReference>
<organism evidence="10 11">
    <name type="scientific">Orchesella dallaii</name>
    <dbReference type="NCBI Taxonomy" id="48710"/>
    <lineage>
        <taxon>Eukaryota</taxon>
        <taxon>Metazoa</taxon>
        <taxon>Ecdysozoa</taxon>
        <taxon>Arthropoda</taxon>
        <taxon>Hexapoda</taxon>
        <taxon>Collembola</taxon>
        <taxon>Entomobryomorpha</taxon>
        <taxon>Entomobryoidea</taxon>
        <taxon>Orchesellidae</taxon>
        <taxon>Orchesellinae</taxon>
        <taxon>Orchesella</taxon>
    </lineage>
</organism>
<evidence type="ECO:0000256" key="7">
    <source>
        <dbReference type="PROSITE-ProRule" id="PRU00042"/>
    </source>
</evidence>
<dbReference type="PROSITE" id="PS50157">
    <property type="entry name" value="ZINC_FINGER_C2H2_2"/>
    <property type="match status" value="4"/>
</dbReference>
<feature type="compositionally biased region" description="Basic residues" evidence="8">
    <location>
        <begin position="562"/>
        <end position="572"/>
    </location>
</feature>